<dbReference type="PANTHER" id="PTHR35788">
    <property type="entry name" value="EXPORTED PROTEIN-RELATED"/>
    <property type="match status" value="1"/>
</dbReference>
<organism evidence="3 4">
    <name type="scientific">Candidatus Falkowbacteria bacterium CG10_big_fil_rev_8_21_14_0_10_38_22</name>
    <dbReference type="NCBI Taxonomy" id="1974564"/>
    <lineage>
        <taxon>Bacteria</taxon>
        <taxon>Candidatus Falkowiibacteriota</taxon>
    </lineage>
</organism>
<dbReference type="Proteomes" id="UP000228964">
    <property type="component" value="Unassembled WGS sequence"/>
</dbReference>
<dbReference type="EMBL" id="PFAO01000022">
    <property type="protein sequence ID" value="PIT95492.1"/>
    <property type="molecule type" value="Genomic_DNA"/>
</dbReference>
<feature type="domain" description="YoaR-like putative peptidoglycan binding" evidence="2">
    <location>
        <begin position="108"/>
        <end position="215"/>
    </location>
</feature>
<evidence type="ECO:0000259" key="2">
    <source>
        <dbReference type="Pfam" id="PF12229"/>
    </source>
</evidence>
<comment type="caution">
    <text evidence="3">The sequence shown here is derived from an EMBL/GenBank/DDBJ whole genome shotgun (WGS) entry which is preliminary data.</text>
</comment>
<keyword evidence="1" id="KW-0472">Membrane</keyword>
<keyword evidence="1" id="KW-0812">Transmembrane</keyword>
<feature type="transmembrane region" description="Helical" evidence="1">
    <location>
        <begin position="13"/>
        <end position="35"/>
    </location>
</feature>
<dbReference type="Pfam" id="PF12229">
    <property type="entry name" value="PG_binding_4"/>
    <property type="match status" value="2"/>
</dbReference>
<feature type="domain" description="YoaR-like putative peptidoglycan binding" evidence="2">
    <location>
        <begin position="262"/>
        <end position="354"/>
    </location>
</feature>
<evidence type="ECO:0000313" key="3">
    <source>
        <dbReference type="EMBL" id="PIT95492.1"/>
    </source>
</evidence>
<dbReference type="PANTHER" id="PTHR35788:SF1">
    <property type="entry name" value="EXPORTED PROTEIN"/>
    <property type="match status" value="1"/>
</dbReference>
<proteinExistence type="predicted"/>
<sequence>MFSGKLTNYLPKWLLETAIIFFVAIIVLLTIIWLFEKKYQDKIYPGVWLGQYNLGGLTANQAKQLINNQTDKINQQGINFSYQNSETIIYPVVASFAGDLAYYIIGFDNDQAVNQAISFARGHNIFINLENKIKALILRKKIFPLITLNELKIAKNLRDKFSQFEQPAQDATLIIDQTSISSALQSQITQEKLGKIIDYQKGINELKFNLSQLTNKSIKLTTKTDYPKIYKADCLNIEAKIAAALNLAPLTLTYEKQSWTINKNLLADWLALKNNSTTTNSDKIIIGLNQTKLEEYLNKEVAVKINQEPIDAKFQFMNGRVTEFQASQDGIELNITATINKIEEQIINNQTGEITLVVQLSKSAIHTENINEFGIKEIIGIGESNFAGSPANRRHNIKTGANTLSGLLIKPNEEFSLNQALGKIDKSTGYLPELVIKENKTIPEYGGGLCQIGTTMFRGALASGLPITMRRNHSYRVVYYEPAGTDAAIYNPWPDLKFINDTNNYILIQSRIAGDKLFFDFWGAKDGRLVEQTKSTIYNIVKPGPTKLIETLDLPIGETKCTEHAHNGADTYFDYQVTYPPGEIYSVRNSCPENPKKIIPDCKPTTVSQTAAWDKISNGVKTKKFSSHYVPWQEVCLIGVEKLSTENNTATTTPISPTE</sequence>
<protein>
    <recommendedName>
        <fullName evidence="2">YoaR-like putative peptidoglycan binding domain-containing protein</fullName>
    </recommendedName>
</protein>
<evidence type="ECO:0000256" key="1">
    <source>
        <dbReference type="SAM" id="Phobius"/>
    </source>
</evidence>
<dbReference type="InterPro" id="IPR007391">
    <property type="entry name" value="Vancomycin_resist_VanW"/>
</dbReference>
<dbReference type="InterPro" id="IPR038054">
    <property type="entry name" value="LD_TPept-like_central_sf"/>
</dbReference>
<dbReference type="InterPro" id="IPR052913">
    <property type="entry name" value="Glycopeptide_resist_protein"/>
</dbReference>
<name>A0A2M6WRU8_9BACT</name>
<keyword evidence="1" id="KW-1133">Transmembrane helix</keyword>
<reference evidence="4" key="1">
    <citation type="submission" date="2017-09" db="EMBL/GenBank/DDBJ databases">
        <title>Depth-based differentiation of microbial function through sediment-hosted aquifers and enrichment of novel symbionts in the deep terrestrial subsurface.</title>
        <authorList>
            <person name="Probst A.J."/>
            <person name="Ladd B."/>
            <person name="Jarett J.K."/>
            <person name="Geller-Mcgrath D.E."/>
            <person name="Sieber C.M.K."/>
            <person name="Emerson J.B."/>
            <person name="Anantharaman K."/>
            <person name="Thomas B.C."/>
            <person name="Malmstrom R."/>
            <person name="Stieglmeier M."/>
            <person name="Klingl A."/>
            <person name="Woyke T."/>
            <person name="Ryan C.M."/>
            <person name="Banfield J.F."/>
        </authorList>
    </citation>
    <scope>NUCLEOTIDE SEQUENCE [LARGE SCALE GENOMIC DNA]</scope>
</reference>
<accession>A0A2M6WRU8</accession>
<gene>
    <name evidence="3" type="ORF">COT96_00975</name>
</gene>
<dbReference type="Gene3D" id="3.10.20.800">
    <property type="match status" value="1"/>
</dbReference>
<dbReference type="InterPro" id="IPR022029">
    <property type="entry name" value="YoaR-like_PG-bd"/>
</dbReference>
<dbReference type="Pfam" id="PF04294">
    <property type="entry name" value="VanW"/>
    <property type="match status" value="1"/>
</dbReference>
<dbReference type="AlphaFoldDB" id="A0A2M6WRU8"/>
<evidence type="ECO:0000313" key="4">
    <source>
        <dbReference type="Proteomes" id="UP000228964"/>
    </source>
</evidence>